<accession>A0A5P9QG58</accession>
<dbReference type="AlphaFoldDB" id="A0A5P9QG58"/>
<dbReference type="KEGG" id="lxl:KDY119_02966"/>
<gene>
    <name evidence="2" type="ORF">KDY119_02966</name>
</gene>
<feature type="compositionally biased region" description="Low complexity" evidence="1">
    <location>
        <begin position="200"/>
        <end position="221"/>
    </location>
</feature>
<feature type="region of interest" description="Disordered" evidence="1">
    <location>
        <begin position="190"/>
        <end position="255"/>
    </location>
</feature>
<proteinExistence type="predicted"/>
<evidence type="ECO:0000313" key="3">
    <source>
        <dbReference type="Proteomes" id="UP000326702"/>
    </source>
</evidence>
<evidence type="ECO:0000256" key="1">
    <source>
        <dbReference type="SAM" id="MobiDB-lite"/>
    </source>
</evidence>
<keyword evidence="3" id="KW-1185">Reference proteome</keyword>
<dbReference type="Proteomes" id="UP000326702">
    <property type="component" value="Chromosome"/>
</dbReference>
<dbReference type="EMBL" id="CP045529">
    <property type="protein sequence ID" value="QFU99435.1"/>
    <property type="molecule type" value="Genomic_DNA"/>
</dbReference>
<feature type="compositionally biased region" description="Low complexity" evidence="1">
    <location>
        <begin position="242"/>
        <end position="255"/>
    </location>
</feature>
<organism evidence="2 3">
    <name type="scientific">Luteimicrobium xylanilyticum</name>
    <dbReference type="NCBI Taxonomy" id="1133546"/>
    <lineage>
        <taxon>Bacteria</taxon>
        <taxon>Bacillati</taxon>
        <taxon>Actinomycetota</taxon>
        <taxon>Actinomycetes</taxon>
        <taxon>Micrococcales</taxon>
        <taxon>Luteimicrobium</taxon>
    </lineage>
</organism>
<reference evidence="2 3" key="1">
    <citation type="submission" date="2019-10" db="EMBL/GenBank/DDBJ databases">
        <title>Genome sequence of Luteimicrobium xylanilyticum HY-24.</title>
        <authorList>
            <person name="Kim D.Y."/>
            <person name="Park H.-Y."/>
        </authorList>
    </citation>
    <scope>NUCLEOTIDE SEQUENCE [LARGE SCALE GENOMIC DNA]</scope>
    <source>
        <strain evidence="2 3">HY-24</strain>
    </source>
</reference>
<name>A0A5P9QG58_9MICO</name>
<evidence type="ECO:0000313" key="2">
    <source>
        <dbReference type="EMBL" id="QFU99435.1"/>
    </source>
</evidence>
<sequence length="255" mass="25064">MLWLRRVVALGLVALVVVVGVLVVKTVVPAVSSALGGGGAAVTTVDAGPSPLTTPTPTTTGGPAADCTSAQVAATVVPSSTIFTWGRDVTFTVQIRNVGSAACVVDGSDAARAVVVSQGKTAVWSSADCAATTPRLLLLGPGDVDTRKVTWKRTRSAPHCATTAATAKAVGAGDYTVAVQLLGVTSDPAALTLTPKDTDPTTAATDAPTPGGSGTPSGDATKGAKSTPPATTGSTKKAPKQGSTGSPTSTSTVRD</sequence>
<protein>
    <submittedName>
        <fullName evidence="2">Glycoprotein gp2</fullName>
    </submittedName>
</protein>